<organism evidence="2 3">
    <name type="scientific">Pleuronectes platessa</name>
    <name type="common">European plaice</name>
    <dbReference type="NCBI Taxonomy" id="8262"/>
    <lineage>
        <taxon>Eukaryota</taxon>
        <taxon>Metazoa</taxon>
        <taxon>Chordata</taxon>
        <taxon>Craniata</taxon>
        <taxon>Vertebrata</taxon>
        <taxon>Euteleostomi</taxon>
        <taxon>Actinopterygii</taxon>
        <taxon>Neopterygii</taxon>
        <taxon>Teleostei</taxon>
        <taxon>Neoteleostei</taxon>
        <taxon>Acanthomorphata</taxon>
        <taxon>Carangaria</taxon>
        <taxon>Pleuronectiformes</taxon>
        <taxon>Pleuronectoidei</taxon>
        <taxon>Pleuronectidae</taxon>
        <taxon>Pleuronectes</taxon>
    </lineage>
</organism>
<dbReference type="EMBL" id="CADEAL010001379">
    <property type="protein sequence ID" value="CAB1431838.1"/>
    <property type="molecule type" value="Genomic_DNA"/>
</dbReference>
<proteinExistence type="predicted"/>
<name>A0A9N7YNA6_PLEPL</name>
<keyword evidence="3" id="KW-1185">Reference proteome</keyword>
<dbReference type="Proteomes" id="UP001153269">
    <property type="component" value="Unassembled WGS sequence"/>
</dbReference>
<dbReference type="AlphaFoldDB" id="A0A9N7YNA6"/>
<reference evidence="2" key="1">
    <citation type="submission" date="2020-03" db="EMBL/GenBank/DDBJ databases">
        <authorList>
            <person name="Weist P."/>
        </authorList>
    </citation>
    <scope>NUCLEOTIDE SEQUENCE</scope>
</reference>
<evidence type="ECO:0000313" key="3">
    <source>
        <dbReference type="Proteomes" id="UP001153269"/>
    </source>
</evidence>
<evidence type="ECO:0000256" key="1">
    <source>
        <dbReference type="SAM" id="MobiDB-lite"/>
    </source>
</evidence>
<protein>
    <submittedName>
        <fullName evidence="2">Uncharacterized protein</fullName>
    </submittedName>
</protein>
<gene>
    <name evidence="2" type="ORF">PLEPLA_LOCUS19895</name>
</gene>
<comment type="caution">
    <text evidence="2">The sequence shown here is derived from an EMBL/GenBank/DDBJ whole genome shotgun (WGS) entry which is preliminary data.</text>
</comment>
<accession>A0A9N7YNA6</accession>
<sequence>MWTTFSSNSSSLRLIDSSGSQLVPSPPSLYYCLPPPILLPVWDSYLPVSAGNVMDDMRREREQGSSEPPSAGPATPIAHTRWNFLVNDESLTYPLLDRPTVSYHSREREATMVHLSQSLAHQMKRFAPLLLPHCQIVA</sequence>
<feature type="region of interest" description="Disordered" evidence="1">
    <location>
        <begin position="56"/>
        <end position="76"/>
    </location>
</feature>
<evidence type="ECO:0000313" key="2">
    <source>
        <dbReference type="EMBL" id="CAB1431838.1"/>
    </source>
</evidence>